<keyword evidence="2" id="KW-1185">Reference proteome</keyword>
<evidence type="ECO:0000313" key="2">
    <source>
        <dbReference type="Proteomes" id="UP000807025"/>
    </source>
</evidence>
<name>A0A9P5ZI35_PLEER</name>
<evidence type="ECO:0000313" key="1">
    <source>
        <dbReference type="EMBL" id="KAF9487871.1"/>
    </source>
</evidence>
<sequence>MSNNPGEIPIDPVLLLPQEVMPHQAGALVPKADYKRQLNVIKRKEPFHLACSHLSVRISKKATLERLRGALVGYWYPEDSPAGSQSGRGASLSSPTGLIPVAGIVPQHSPELILAASTPADGDSDDDDVPSDDAATRAAQQAINAARDAFLKAQGMPTMSDAPIDFVPIRFEDIDIEINDTGISTQLNKVLGEFDAGYDDEDEEFDLDNNESYKQFQTSIRIAAATRTEANRRAGGKKTSKANLKCRNMFVEWGIKQRLLRDGIVDEHSMLLYGFYTANRPQHNRRGEDIPNTCVGASQIKKEMFGAICLCKVQEAKDSTLKARRPSATVYVYDIFRMLMDEALRNKYEGLIEGEDAPDVVANTFLDHVTDETLVKIGKGFLSHREVKSAIMEHLVWILMNATGCCGDDIHALKLCELQPYELVHPTYHTPIFAILGVQSQHKAQQRKMSTTVNLVYTTFVAHCCYGRIQGAPTGMFTCILAMDLCRAYTQLTKLPVLRSSYIFELTVVITTGLLTVL</sequence>
<dbReference type="EMBL" id="MU154744">
    <property type="protein sequence ID" value="KAF9487871.1"/>
    <property type="molecule type" value="Genomic_DNA"/>
</dbReference>
<gene>
    <name evidence="1" type="ORF">BDN71DRAFT_1594253</name>
</gene>
<accession>A0A9P5ZI35</accession>
<protein>
    <submittedName>
        <fullName evidence="1">Uncharacterized protein</fullName>
    </submittedName>
</protein>
<dbReference type="AlphaFoldDB" id="A0A9P5ZI35"/>
<dbReference type="OrthoDB" id="2675946at2759"/>
<proteinExistence type="predicted"/>
<reference evidence="1" key="1">
    <citation type="submission" date="2020-11" db="EMBL/GenBank/DDBJ databases">
        <authorList>
            <consortium name="DOE Joint Genome Institute"/>
            <person name="Ahrendt S."/>
            <person name="Riley R."/>
            <person name="Andreopoulos W."/>
            <person name="Labutti K."/>
            <person name="Pangilinan J."/>
            <person name="Ruiz-Duenas F.J."/>
            <person name="Barrasa J.M."/>
            <person name="Sanchez-Garcia M."/>
            <person name="Camarero S."/>
            <person name="Miyauchi S."/>
            <person name="Serrano A."/>
            <person name="Linde D."/>
            <person name="Babiker R."/>
            <person name="Drula E."/>
            <person name="Ayuso-Fernandez I."/>
            <person name="Pacheco R."/>
            <person name="Padilla G."/>
            <person name="Ferreira P."/>
            <person name="Barriuso J."/>
            <person name="Kellner H."/>
            <person name="Castanera R."/>
            <person name="Alfaro M."/>
            <person name="Ramirez L."/>
            <person name="Pisabarro A.G."/>
            <person name="Kuo A."/>
            <person name="Tritt A."/>
            <person name="Lipzen A."/>
            <person name="He G."/>
            <person name="Yan M."/>
            <person name="Ng V."/>
            <person name="Cullen D."/>
            <person name="Martin F."/>
            <person name="Rosso M.-N."/>
            <person name="Henrissat B."/>
            <person name="Hibbett D."/>
            <person name="Martinez A.T."/>
            <person name="Grigoriev I.V."/>
        </authorList>
    </citation>
    <scope>NUCLEOTIDE SEQUENCE</scope>
    <source>
        <strain evidence="1">ATCC 90797</strain>
    </source>
</reference>
<dbReference type="Proteomes" id="UP000807025">
    <property type="component" value="Unassembled WGS sequence"/>
</dbReference>
<organism evidence="1 2">
    <name type="scientific">Pleurotus eryngii</name>
    <name type="common">Boletus of the steppes</name>
    <dbReference type="NCBI Taxonomy" id="5323"/>
    <lineage>
        <taxon>Eukaryota</taxon>
        <taxon>Fungi</taxon>
        <taxon>Dikarya</taxon>
        <taxon>Basidiomycota</taxon>
        <taxon>Agaricomycotina</taxon>
        <taxon>Agaricomycetes</taxon>
        <taxon>Agaricomycetidae</taxon>
        <taxon>Agaricales</taxon>
        <taxon>Pleurotineae</taxon>
        <taxon>Pleurotaceae</taxon>
        <taxon>Pleurotus</taxon>
    </lineage>
</organism>
<comment type="caution">
    <text evidence="1">The sequence shown here is derived from an EMBL/GenBank/DDBJ whole genome shotgun (WGS) entry which is preliminary data.</text>
</comment>